<dbReference type="OrthoDB" id="10249888at2759"/>
<keyword evidence="2" id="KW-1185">Reference proteome</keyword>
<reference evidence="2" key="1">
    <citation type="journal article" date="2018" name="Nat. Microbiol.">
        <title>Leveraging single-cell genomics to expand the fungal tree of life.</title>
        <authorList>
            <person name="Ahrendt S.R."/>
            <person name="Quandt C.A."/>
            <person name="Ciobanu D."/>
            <person name="Clum A."/>
            <person name="Salamov A."/>
            <person name="Andreopoulos B."/>
            <person name="Cheng J.F."/>
            <person name="Woyke T."/>
            <person name="Pelin A."/>
            <person name="Henrissat B."/>
            <person name="Reynolds N.K."/>
            <person name="Benny G.L."/>
            <person name="Smith M.E."/>
            <person name="James T.Y."/>
            <person name="Grigoriev I.V."/>
        </authorList>
    </citation>
    <scope>NUCLEOTIDE SEQUENCE [LARGE SCALE GENOMIC DNA]</scope>
</reference>
<organism evidence="1 2">
    <name type="scientific">Piptocephalis cylindrospora</name>
    <dbReference type="NCBI Taxonomy" id="1907219"/>
    <lineage>
        <taxon>Eukaryota</taxon>
        <taxon>Fungi</taxon>
        <taxon>Fungi incertae sedis</taxon>
        <taxon>Zoopagomycota</taxon>
        <taxon>Zoopagomycotina</taxon>
        <taxon>Zoopagomycetes</taxon>
        <taxon>Zoopagales</taxon>
        <taxon>Piptocephalidaceae</taxon>
        <taxon>Piptocephalis</taxon>
    </lineage>
</organism>
<evidence type="ECO:0008006" key="3">
    <source>
        <dbReference type="Google" id="ProtNLM"/>
    </source>
</evidence>
<evidence type="ECO:0000313" key="2">
    <source>
        <dbReference type="Proteomes" id="UP000267251"/>
    </source>
</evidence>
<evidence type="ECO:0000313" key="1">
    <source>
        <dbReference type="EMBL" id="RKP14818.1"/>
    </source>
</evidence>
<accession>A0A4P9Y6U4</accession>
<name>A0A4P9Y6U4_9FUNG</name>
<feature type="non-terminal residue" evidence="1">
    <location>
        <position position="1"/>
    </location>
</feature>
<dbReference type="AlphaFoldDB" id="A0A4P9Y6U4"/>
<feature type="non-terminal residue" evidence="1">
    <location>
        <position position="177"/>
    </location>
</feature>
<dbReference type="Gene3D" id="3.40.50.1000">
    <property type="entry name" value="HAD superfamily/HAD-like"/>
    <property type="match status" value="1"/>
</dbReference>
<dbReference type="EMBL" id="KZ987787">
    <property type="protein sequence ID" value="RKP14818.1"/>
    <property type="molecule type" value="Genomic_DNA"/>
</dbReference>
<proteinExistence type="predicted"/>
<gene>
    <name evidence="1" type="ORF">BJ684DRAFT_5419</name>
</gene>
<protein>
    <recommendedName>
        <fullName evidence="3">Protein-serine/threonine phosphatase</fullName>
    </recommendedName>
</protein>
<dbReference type="Proteomes" id="UP000267251">
    <property type="component" value="Unassembled WGS sequence"/>
</dbReference>
<dbReference type="InterPro" id="IPR023214">
    <property type="entry name" value="HAD_sf"/>
</dbReference>
<sequence length="177" mass="20351">RIRMLPDGRRIVVAPGVDAFLDWAKIKFEMSVCSVGDSTYVQDVCGVLDARCNRLSNIRHSARAEHHYLDRKLRNLRNQNRPSLTRDGLPPPPKHLGTLYPFVHMPACGPKSTAGHWYGLPLIMDDQTRSWPPDQHDNIVVVEERDFVEQIPFNMDLQVVRGILEELHTEWFASWDA</sequence>